<dbReference type="FunFam" id="3.30.60.10:FF:000003">
    <property type="entry name" value="Class IV chitinase"/>
    <property type="match status" value="1"/>
</dbReference>
<evidence type="ECO:0000256" key="7">
    <source>
        <dbReference type="ARBA" id="ARBA00022821"/>
    </source>
</evidence>
<comment type="caution">
    <text evidence="15">Lacks conserved residue(s) required for the propagation of feature annotation.</text>
</comment>
<dbReference type="InterPro" id="IPR001002">
    <property type="entry name" value="Chitin-bd_1"/>
</dbReference>
<reference evidence="18" key="1">
    <citation type="submission" date="2022-02" db="EMBL/GenBank/DDBJ databases">
        <authorList>
            <person name="Henning P.M."/>
            <person name="McCubbin A.G."/>
            <person name="Shore J.S."/>
        </authorList>
    </citation>
    <scope>NUCLEOTIDE SEQUENCE</scope>
    <source>
        <strain evidence="18">F60SS</strain>
        <tissue evidence="18">Leaves</tissue>
    </source>
</reference>
<evidence type="ECO:0000256" key="8">
    <source>
        <dbReference type="ARBA" id="ARBA00023024"/>
    </source>
</evidence>
<dbReference type="PROSITE" id="PS00773">
    <property type="entry name" value="CHITINASE_19_1"/>
    <property type="match status" value="1"/>
</dbReference>
<evidence type="ECO:0000256" key="12">
    <source>
        <dbReference type="ARBA" id="ARBA00023326"/>
    </source>
</evidence>
<evidence type="ECO:0000256" key="6">
    <source>
        <dbReference type="ARBA" id="ARBA00022801"/>
    </source>
</evidence>
<dbReference type="PROSITE" id="PS00026">
    <property type="entry name" value="CHIT_BIND_I_1"/>
    <property type="match status" value="1"/>
</dbReference>
<dbReference type="FunFam" id="3.30.20.10:FF:000001">
    <property type="entry name" value="Endochitinase (Chitinase)"/>
    <property type="match status" value="1"/>
</dbReference>
<dbReference type="PROSITE" id="PS00774">
    <property type="entry name" value="CHITINASE_19_2"/>
    <property type="match status" value="1"/>
</dbReference>
<feature type="signal peptide" evidence="16">
    <location>
        <begin position="1"/>
        <end position="19"/>
    </location>
</feature>
<keyword evidence="12" id="KW-0624">Polysaccharide degradation</keyword>
<comment type="catalytic activity">
    <reaction evidence="1">
        <text>Random endo-hydrolysis of N-acetyl-beta-D-glucosaminide (1-&gt;4)-beta-linkages in chitin and chitodextrins.</text>
        <dbReference type="EC" id="3.2.1.14"/>
    </reaction>
</comment>
<dbReference type="Proteomes" id="UP001141552">
    <property type="component" value="Unassembled WGS sequence"/>
</dbReference>
<dbReference type="InterPro" id="IPR016283">
    <property type="entry name" value="Glyco_hydro_19"/>
</dbReference>
<evidence type="ECO:0000259" key="17">
    <source>
        <dbReference type="PROSITE" id="PS50941"/>
    </source>
</evidence>
<dbReference type="GO" id="GO:0016998">
    <property type="term" value="P:cell wall macromolecule catabolic process"/>
    <property type="evidence" value="ECO:0007669"/>
    <property type="project" value="InterPro"/>
</dbReference>
<dbReference type="InterPro" id="IPR036861">
    <property type="entry name" value="Endochitinase-like_sf"/>
</dbReference>
<feature type="disulfide bond" evidence="14">
    <location>
        <begin position="94"/>
        <end position="143"/>
    </location>
</feature>
<feature type="disulfide bond" evidence="14">
    <location>
        <begin position="156"/>
        <end position="165"/>
    </location>
</feature>
<dbReference type="Pfam" id="PF00187">
    <property type="entry name" value="Chitin_bind_1"/>
    <property type="match status" value="1"/>
</dbReference>
<feature type="disulfide bond" evidence="14 15">
    <location>
        <begin position="37"/>
        <end position="51"/>
    </location>
</feature>
<dbReference type="PROSITE" id="PS50941">
    <property type="entry name" value="CHIT_BIND_I_2"/>
    <property type="match status" value="1"/>
</dbReference>
<sequence length="275" mass="29866">MSSNLLLIISLSAILAAGAMPTEMVMAQKCGCASNLCCSQYGYCGTGEAYCGRGCKEGPCFGSSVSNSERAVAVEDIVTEKFFDDIINQAGEGCVGKSFYTRDAFLAAVKKYPQFGKGDSATQSRREIAAFFAHVTHETGYFCYIEEINGASKDYCDVSNKVYPCVPGKKYYGRGPIQLTWNYNYGAAGKSNDFDGLNSPEIVATDPVMSFRTALWFWMNNVRPVLSQGFGASIRAINGAIECDYGDSGAVQDRIKYYLEYCGLLDVSPGRNLSC</sequence>
<dbReference type="PIRSF" id="PIRSF001060">
    <property type="entry name" value="Endochitinase"/>
    <property type="match status" value="1"/>
</dbReference>
<dbReference type="CDD" id="cd00035">
    <property type="entry name" value="ChtBD1"/>
    <property type="match status" value="1"/>
</dbReference>
<feature type="disulfide bond" evidence="14">
    <location>
        <begin position="243"/>
        <end position="275"/>
    </location>
</feature>
<keyword evidence="8" id="KW-0146">Chitin degradation</keyword>
<evidence type="ECO:0000256" key="16">
    <source>
        <dbReference type="SAM" id="SignalP"/>
    </source>
</evidence>
<evidence type="ECO:0000256" key="2">
    <source>
        <dbReference type="ARBA" id="ARBA00009373"/>
    </source>
</evidence>
<feature type="disulfide bond" evidence="14 15">
    <location>
        <begin position="32"/>
        <end position="44"/>
    </location>
</feature>
<dbReference type="SMART" id="SM00270">
    <property type="entry name" value="ChtBD1"/>
    <property type="match status" value="1"/>
</dbReference>
<dbReference type="OrthoDB" id="5985073at2759"/>
<dbReference type="CDD" id="cd00325">
    <property type="entry name" value="chitinase_GH19"/>
    <property type="match status" value="1"/>
</dbReference>
<evidence type="ECO:0000256" key="15">
    <source>
        <dbReference type="PROSITE-ProRule" id="PRU00261"/>
    </source>
</evidence>
<protein>
    <recommendedName>
        <fullName evidence="3">chitinase</fullName>
        <ecNumber evidence="3">3.2.1.14</ecNumber>
    </recommendedName>
</protein>
<gene>
    <name evidence="18" type="ORF">Tsubulata_027080</name>
</gene>
<dbReference type="GO" id="GO:0000272">
    <property type="term" value="P:polysaccharide catabolic process"/>
    <property type="evidence" value="ECO:0007669"/>
    <property type="project" value="UniProtKB-KW"/>
</dbReference>
<feature type="domain" description="Chitin-binding type-1" evidence="17">
    <location>
        <begin position="27"/>
        <end position="62"/>
    </location>
</feature>
<evidence type="ECO:0000313" key="19">
    <source>
        <dbReference type="Proteomes" id="UP001141552"/>
    </source>
</evidence>
<dbReference type="EMBL" id="JAKUCV010002478">
    <property type="protein sequence ID" value="KAJ4842494.1"/>
    <property type="molecule type" value="Genomic_DNA"/>
</dbReference>
<dbReference type="InterPro" id="IPR018371">
    <property type="entry name" value="Chitin-binding_1_CS"/>
</dbReference>
<evidence type="ECO:0000256" key="13">
    <source>
        <dbReference type="PIRSR" id="PIRSR001060-1"/>
    </source>
</evidence>
<keyword evidence="4 15" id="KW-0147">Chitin-binding</keyword>
<evidence type="ECO:0000256" key="14">
    <source>
        <dbReference type="PIRSR" id="PIRSR001060-2"/>
    </source>
</evidence>
<accession>A0A9Q0G2T1</accession>
<dbReference type="SUPFAM" id="SSF53955">
    <property type="entry name" value="Lysozyme-like"/>
    <property type="match status" value="1"/>
</dbReference>
<name>A0A9Q0G2T1_9ROSI</name>
<keyword evidence="10" id="KW-0119">Carbohydrate metabolism</keyword>
<keyword evidence="11" id="KW-0326">Glycosidase</keyword>
<dbReference type="FunFam" id="1.10.530.10:FF:000052">
    <property type="entry name" value="Endochitinase PR4"/>
    <property type="match status" value="1"/>
</dbReference>
<dbReference type="GO" id="GO:0008061">
    <property type="term" value="F:chitin binding"/>
    <property type="evidence" value="ECO:0007669"/>
    <property type="project" value="UniProtKB-UniRule"/>
</dbReference>
<dbReference type="SUPFAM" id="SSF57016">
    <property type="entry name" value="Plant lectins/antimicrobial peptides"/>
    <property type="match status" value="1"/>
</dbReference>
<evidence type="ECO:0000256" key="9">
    <source>
        <dbReference type="ARBA" id="ARBA00023157"/>
    </source>
</evidence>
<keyword evidence="6" id="KW-0378">Hydrolase</keyword>
<keyword evidence="7" id="KW-0611">Plant defense</keyword>
<dbReference type="Gene3D" id="1.10.530.10">
    <property type="match status" value="1"/>
</dbReference>
<dbReference type="Gene3D" id="3.30.20.10">
    <property type="entry name" value="Endochitinase, domain 2"/>
    <property type="match status" value="1"/>
</dbReference>
<evidence type="ECO:0000256" key="1">
    <source>
        <dbReference type="ARBA" id="ARBA00000822"/>
    </source>
</evidence>
<dbReference type="PRINTS" id="PR00451">
    <property type="entry name" value="CHITINBINDNG"/>
</dbReference>
<reference evidence="18" key="2">
    <citation type="journal article" date="2023" name="Plants (Basel)">
        <title>Annotation of the Turnera subulata (Passifloraceae) Draft Genome Reveals the S-Locus Evolved after the Divergence of Turneroideae from Passifloroideae in a Stepwise Manner.</title>
        <authorList>
            <person name="Henning P.M."/>
            <person name="Roalson E.H."/>
            <person name="Mir W."/>
            <person name="McCubbin A.G."/>
            <person name="Shore J.S."/>
        </authorList>
    </citation>
    <scope>NUCLEOTIDE SEQUENCE</scope>
    <source>
        <strain evidence="18">F60SS</strain>
    </source>
</reference>
<feature type="active site" description="Proton donor" evidence="13">
    <location>
        <position position="138"/>
    </location>
</feature>
<proteinExistence type="inferred from homology"/>
<organism evidence="18 19">
    <name type="scientific">Turnera subulata</name>
    <dbReference type="NCBI Taxonomy" id="218843"/>
    <lineage>
        <taxon>Eukaryota</taxon>
        <taxon>Viridiplantae</taxon>
        <taxon>Streptophyta</taxon>
        <taxon>Embryophyta</taxon>
        <taxon>Tracheophyta</taxon>
        <taxon>Spermatophyta</taxon>
        <taxon>Magnoliopsida</taxon>
        <taxon>eudicotyledons</taxon>
        <taxon>Gunneridae</taxon>
        <taxon>Pentapetalae</taxon>
        <taxon>rosids</taxon>
        <taxon>fabids</taxon>
        <taxon>Malpighiales</taxon>
        <taxon>Passifloraceae</taxon>
        <taxon>Turnera</taxon>
    </lineage>
</organism>
<evidence type="ECO:0000313" key="18">
    <source>
        <dbReference type="EMBL" id="KAJ4842494.1"/>
    </source>
</evidence>
<dbReference type="AlphaFoldDB" id="A0A9Q0G2T1"/>
<keyword evidence="9 14" id="KW-1015">Disulfide bond</keyword>
<dbReference type="InterPro" id="IPR023346">
    <property type="entry name" value="Lysozyme-like_dom_sf"/>
</dbReference>
<comment type="similarity">
    <text evidence="2">Belongs to the glycosyl hydrolase 19 family. Chitinase class I subfamily.</text>
</comment>
<dbReference type="InterPro" id="IPR000726">
    <property type="entry name" value="Glyco_hydro_19_cat"/>
</dbReference>
<dbReference type="PANTHER" id="PTHR22595">
    <property type="entry name" value="CHITINASE-RELATED"/>
    <property type="match status" value="1"/>
</dbReference>
<dbReference type="GO" id="GO:0006952">
    <property type="term" value="P:defense response"/>
    <property type="evidence" value="ECO:0007669"/>
    <property type="project" value="UniProtKB-KW"/>
</dbReference>
<evidence type="ECO:0000256" key="4">
    <source>
        <dbReference type="ARBA" id="ARBA00022669"/>
    </source>
</evidence>
<dbReference type="Pfam" id="PF00182">
    <property type="entry name" value="Glyco_hydro_19"/>
    <property type="match status" value="2"/>
</dbReference>
<evidence type="ECO:0000256" key="11">
    <source>
        <dbReference type="ARBA" id="ARBA00023295"/>
    </source>
</evidence>
<evidence type="ECO:0000256" key="3">
    <source>
        <dbReference type="ARBA" id="ARBA00012729"/>
    </source>
</evidence>
<keyword evidence="5 16" id="KW-0732">Signal</keyword>
<dbReference type="GO" id="GO:0008843">
    <property type="term" value="F:endochitinase activity"/>
    <property type="evidence" value="ECO:0007669"/>
    <property type="project" value="UniProtKB-EC"/>
</dbReference>
<evidence type="ECO:0000256" key="5">
    <source>
        <dbReference type="ARBA" id="ARBA00022729"/>
    </source>
</evidence>
<feature type="chain" id="PRO_5040239380" description="chitinase" evidence="16">
    <location>
        <begin position="20"/>
        <end position="275"/>
    </location>
</feature>
<dbReference type="Gene3D" id="3.30.60.10">
    <property type="entry name" value="Endochitinase-like"/>
    <property type="match status" value="1"/>
</dbReference>
<comment type="caution">
    <text evidence="18">The sequence shown here is derived from an EMBL/GenBank/DDBJ whole genome shotgun (WGS) entry which is preliminary data.</text>
</comment>
<keyword evidence="19" id="KW-1185">Reference proteome</keyword>
<dbReference type="PANTHER" id="PTHR22595:SF197">
    <property type="entry name" value="CHITINASE FAMILY PROTEIN"/>
    <property type="match status" value="1"/>
</dbReference>
<evidence type="ECO:0000256" key="10">
    <source>
        <dbReference type="ARBA" id="ARBA00023277"/>
    </source>
</evidence>
<dbReference type="GO" id="GO:0006032">
    <property type="term" value="P:chitin catabolic process"/>
    <property type="evidence" value="ECO:0007669"/>
    <property type="project" value="UniProtKB-KW"/>
</dbReference>
<dbReference type="EC" id="3.2.1.14" evidence="3"/>